<dbReference type="SUPFAM" id="SSF48452">
    <property type="entry name" value="TPR-like"/>
    <property type="match status" value="1"/>
</dbReference>
<dbReference type="Proteomes" id="UP000002791">
    <property type="component" value="Chromosome"/>
</dbReference>
<dbReference type="STRING" id="882082.SaccyDRAFT_1583"/>
<proteinExistence type="predicted"/>
<protein>
    <recommendedName>
        <fullName evidence="3">Tetratricopeptide repeat protein</fullName>
    </recommendedName>
</protein>
<evidence type="ECO:0008006" key="3">
    <source>
        <dbReference type="Google" id="ProtNLM"/>
    </source>
</evidence>
<dbReference type="EMBL" id="CM001440">
    <property type="protein sequence ID" value="EHR60484.1"/>
    <property type="molecule type" value="Genomic_DNA"/>
</dbReference>
<keyword evidence="2" id="KW-1185">Reference proteome</keyword>
<reference evidence="1 2" key="1">
    <citation type="submission" date="2011-11" db="EMBL/GenBank/DDBJ databases">
        <title>The Noncontiguous Finished sequence of Saccharomonospora cyanea NA-134.</title>
        <authorList>
            <consortium name="US DOE Joint Genome Institute"/>
            <person name="Lucas S."/>
            <person name="Han J."/>
            <person name="Lapidus A."/>
            <person name="Cheng J.-F."/>
            <person name="Goodwin L."/>
            <person name="Pitluck S."/>
            <person name="Peters L."/>
            <person name="Ovchinnikova G."/>
            <person name="Lu M."/>
            <person name="Detter J.C."/>
            <person name="Han C."/>
            <person name="Tapia R."/>
            <person name="Land M."/>
            <person name="Hauser L."/>
            <person name="Kyrpides N."/>
            <person name="Ivanova N."/>
            <person name="Pagani I."/>
            <person name="Brambilla E.-M."/>
            <person name="Klenk H.-P."/>
            <person name="Woyke T."/>
        </authorList>
    </citation>
    <scope>NUCLEOTIDE SEQUENCE [LARGE SCALE GENOMIC DNA]</scope>
    <source>
        <strain evidence="1 2">NA-134</strain>
    </source>
</reference>
<evidence type="ECO:0000313" key="2">
    <source>
        <dbReference type="Proteomes" id="UP000002791"/>
    </source>
</evidence>
<dbReference type="OrthoDB" id="8450665at2"/>
<dbReference type="RefSeq" id="WP_005455141.1">
    <property type="nucleotide sequence ID" value="NZ_CM001440.1"/>
</dbReference>
<dbReference type="InterPro" id="IPR011990">
    <property type="entry name" value="TPR-like_helical_dom_sf"/>
</dbReference>
<organism evidence="1 2">
    <name type="scientific">Saccharomonospora cyanea NA-134</name>
    <dbReference type="NCBI Taxonomy" id="882082"/>
    <lineage>
        <taxon>Bacteria</taxon>
        <taxon>Bacillati</taxon>
        <taxon>Actinomycetota</taxon>
        <taxon>Actinomycetes</taxon>
        <taxon>Pseudonocardiales</taxon>
        <taxon>Pseudonocardiaceae</taxon>
        <taxon>Saccharomonospora</taxon>
    </lineage>
</organism>
<dbReference type="HOGENOM" id="CLU_1271707_0_0_11"/>
<gene>
    <name evidence="1" type="ORF">SaccyDRAFT_1583</name>
</gene>
<sequence length="217" mass="23709">MAPLDPENPVIRLCSEGMRAEVEGRSGDAKTLFEQAWERASDDYEACVAAHYLARHQPTVADELSWNEVCLERADAVADARVAAFYPSLHACLARCHRELGDIEKAGTHFRLAADHLDALPPGSYADWLRYVVAEGLRDTGVLVRSPGEERVADLLAVLCEDRDLRSLALLLPAFLGHTGTAADRQRLVEAAHQLHAGRRLSVPAQGILRDALTALA</sequence>
<name>H5XFU2_9PSEU</name>
<evidence type="ECO:0000313" key="1">
    <source>
        <dbReference type="EMBL" id="EHR60484.1"/>
    </source>
</evidence>
<dbReference type="AlphaFoldDB" id="H5XFU2"/>
<dbReference type="eggNOG" id="COG0457">
    <property type="taxonomic scope" value="Bacteria"/>
</dbReference>
<accession>H5XFU2</accession>